<sequence length="187" mass="21545">MNLLLSPFSIFKTALVIVLITLVSGCQLTAKNNTEYSYYGSYYLWIKSLDNEELTTEIKNQQLKESQGNQAAEYHLLLLHSLPNSPIHNPYSAKSRLNQQALIQEAQAQFNVGDLAFIIMLRDQLNQQLLILNKLINKEKTNTETQKQLQLQQQSIEMLEMRSQKLQQQIIQLKKIERSINDHGTSL</sequence>
<keyword evidence="1" id="KW-0175">Coiled coil</keyword>
<proteinExistence type="predicted"/>
<evidence type="ECO:0000256" key="1">
    <source>
        <dbReference type="SAM" id="Coils"/>
    </source>
</evidence>
<accession>A0A7X0NKG8</accession>
<dbReference type="AlphaFoldDB" id="A0A7X0NKG8"/>
<evidence type="ECO:0000313" key="2">
    <source>
        <dbReference type="EMBL" id="MBB6544971.1"/>
    </source>
</evidence>
<feature type="coiled-coil region" evidence="1">
    <location>
        <begin position="122"/>
        <end position="176"/>
    </location>
</feature>
<dbReference type="Proteomes" id="UP000537141">
    <property type="component" value="Unassembled WGS sequence"/>
</dbReference>
<dbReference type="RefSeq" id="WP_184426582.1">
    <property type="nucleotide sequence ID" value="NZ_AP027362.1"/>
</dbReference>
<organism evidence="2 3">
    <name type="scientific">Thalassotalea piscium</name>
    <dbReference type="NCBI Taxonomy" id="1230533"/>
    <lineage>
        <taxon>Bacteria</taxon>
        <taxon>Pseudomonadati</taxon>
        <taxon>Pseudomonadota</taxon>
        <taxon>Gammaproteobacteria</taxon>
        <taxon>Alteromonadales</taxon>
        <taxon>Colwelliaceae</taxon>
        <taxon>Thalassotalea</taxon>
    </lineage>
</organism>
<evidence type="ECO:0000313" key="3">
    <source>
        <dbReference type="Proteomes" id="UP000537141"/>
    </source>
</evidence>
<comment type="caution">
    <text evidence="2">The sequence shown here is derived from an EMBL/GenBank/DDBJ whole genome shotgun (WGS) entry which is preliminary data.</text>
</comment>
<reference evidence="2 3" key="1">
    <citation type="submission" date="2020-08" db="EMBL/GenBank/DDBJ databases">
        <title>Genomic Encyclopedia of Type Strains, Phase IV (KMG-IV): sequencing the most valuable type-strain genomes for metagenomic binning, comparative biology and taxonomic classification.</title>
        <authorList>
            <person name="Goeker M."/>
        </authorList>
    </citation>
    <scope>NUCLEOTIDE SEQUENCE [LARGE SCALE GENOMIC DNA]</scope>
    <source>
        <strain evidence="2 3">DSM 26287</strain>
    </source>
</reference>
<name>A0A7X0NKG8_9GAMM</name>
<dbReference type="EMBL" id="JACHHU010000042">
    <property type="protein sequence ID" value="MBB6544971.1"/>
    <property type="molecule type" value="Genomic_DNA"/>
</dbReference>
<keyword evidence="3" id="KW-1185">Reference proteome</keyword>
<gene>
    <name evidence="2" type="ORF">HNQ55_003507</name>
</gene>
<protein>
    <submittedName>
        <fullName evidence="2">Uncharacterized protein</fullName>
    </submittedName>
</protein>